<dbReference type="Proteomes" id="UP000292052">
    <property type="component" value="Unassembled WGS sequence"/>
</dbReference>
<evidence type="ECO:0000313" key="4">
    <source>
        <dbReference type="Proteomes" id="UP000292052"/>
    </source>
</evidence>
<feature type="non-terminal residue" evidence="3">
    <location>
        <position position="1"/>
    </location>
</feature>
<keyword evidence="2" id="KW-1133">Transmembrane helix</keyword>
<evidence type="ECO:0000313" key="3">
    <source>
        <dbReference type="EMBL" id="RZB39941.1"/>
    </source>
</evidence>
<dbReference type="EMBL" id="QDEB01123907">
    <property type="protein sequence ID" value="RZB39941.1"/>
    <property type="molecule type" value="Genomic_DNA"/>
</dbReference>
<dbReference type="PANTHER" id="PTHR11328:SF49">
    <property type="entry name" value="MAJOR FACILITATOR SUPERFAMILY DOMAIN-CONTAINING PROTEIN 12-LIKE PROTEIN"/>
    <property type="match status" value="1"/>
</dbReference>
<feature type="transmembrane region" description="Helical" evidence="2">
    <location>
        <begin position="81"/>
        <end position="100"/>
    </location>
</feature>
<feature type="transmembrane region" description="Helical" evidence="2">
    <location>
        <begin position="150"/>
        <end position="171"/>
    </location>
</feature>
<dbReference type="GO" id="GO:0008643">
    <property type="term" value="P:carbohydrate transport"/>
    <property type="evidence" value="ECO:0007669"/>
    <property type="project" value="InterPro"/>
</dbReference>
<sequence>ESMEIDDRRCDWVQKLCYGMGHVYNDLCAAMWFSYTLFYLQIVLQMDSKTAGTLIMTGQIVDSLATPVVGWAVDRTGARRAWHLAGTLAASVGFSLIYCLKPTSLNTQIVINYGLVISLFQIGWAVTQISHLSIIPEIATSHAHTSDLTAIRYMASRLFTTLTLIYIPLYLDERRAGSEVSVHRRKCVHTFMKTSCRMYVVLYH</sequence>
<dbReference type="InterPro" id="IPR036259">
    <property type="entry name" value="MFS_trans_sf"/>
</dbReference>
<dbReference type="Gene3D" id="1.20.1250.20">
    <property type="entry name" value="MFS general substrate transporter like domains"/>
    <property type="match status" value="1"/>
</dbReference>
<dbReference type="PANTHER" id="PTHR11328">
    <property type="entry name" value="MAJOR FACILITATOR SUPERFAMILY DOMAIN-CONTAINING PROTEIN"/>
    <property type="match status" value="1"/>
</dbReference>
<dbReference type="GO" id="GO:0005886">
    <property type="term" value="C:plasma membrane"/>
    <property type="evidence" value="ECO:0007669"/>
    <property type="project" value="TreeGrafter"/>
</dbReference>
<protein>
    <submittedName>
        <fullName evidence="3">Major facilitator superfamily domain-containing protein 12-like</fullName>
    </submittedName>
</protein>
<accession>A0A482V9Y3</accession>
<evidence type="ECO:0000256" key="1">
    <source>
        <dbReference type="ARBA" id="ARBA00008335"/>
    </source>
</evidence>
<gene>
    <name evidence="3" type="ORF">BDFB_000446</name>
</gene>
<name>A0A482V9Y3_ASBVE</name>
<keyword evidence="2" id="KW-0812">Transmembrane</keyword>
<keyword evidence="4" id="KW-1185">Reference proteome</keyword>
<feature type="transmembrane region" description="Helical" evidence="2">
    <location>
        <begin position="23"/>
        <end position="44"/>
    </location>
</feature>
<dbReference type="InterPro" id="IPR039672">
    <property type="entry name" value="MFS_2"/>
</dbReference>
<dbReference type="AlphaFoldDB" id="A0A482V9Y3"/>
<evidence type="ECO:0000256" key="2">
    <source>
        <dbReference type="SAM" id="Phobius"/>
    </source>
</evidence>
<dbReference type="STRING" id="1661398.A0A482V9Y3"/>
<feature type="transmembrane region" description="Helical" evidence="2">
    <location>
        <begin position="109"/>
        <end position="130"/>
    </location>
</feature>
<organism evidence="3 4">
    <name type="scientific">Asbolus verrucosus</name>
    <name type="common">Desert ironclad beetle</name>
    <dbReference type="NCBI Taxonomy" id="1661398"/>
    <lineage>
        <taxon>Eukaryota</taxon>
        <taxon>Metazoa</taxon>
        <taxon>Ecdysozoa</taxon>
        <taxon>Arthropoda</taxon>
        <taxon>Hexapoda</taxon>
        <taxon>Insecta</taxon>
        <taxon>Pterygota</taxon>
        <taxon>Neoptera</taxon>
        <taxon>Endopterygota</taxon>
        <taxon>Coleoptera</taxon>
        <taxon>Polyphaga</taxon>
        <taxon>Cucujiformia</taxon>
        <taxon>Tenebrionidae</taxon>
        <taxon>Pimeliinae</taxon>
        <taxon>Asbolus</taxon>
    </lineage>
</organism>
<dbReference type="Pfam" id="PF13347">
    <property type="entry name" value="MFS_2"/>
    <property type="match status" value="1"/>
</dbReference>
<comment type="similarity">
    <text evidence="1">Belongs to the major facilitator superfamily.</text>
</comment>
<keyword evidence="2" id="KW-0472">Membrane</keyword>
<dbReference type="OrthoDB" id="1730117at2759"/>
<dbReference type="GO" id="GO:0015293">
    <property type="term" value="F:symporter activity"/>
    <property type="evidence" value="ECO:0007669"/>
    <property type="project" value="InterPro"/>
</dbReference>
<comment type="caution">
    <text evidence="3">The sequence shown here is derived from an EMBL/GenBank/DDBJ whole genome shotgun (WGS) entry which is preliminary data.</text>
</comment>
<reference evidence="3 4" key="1">
    <citation type="submission" date="2017-03" db="EMBL/GenBank/DDBJ databases">
        <title>Genome of the blue death feigning beetle - Asbolus verrucosus.</title>
        <authorList>
            <person name="Rider S.D."/>
        </authorList>
    </citation>
    <scope>NUCLEOTIDE SEQUENCE [LARGE SCALE GENOMIC DNA]</scope>
    <source>
        <strain evidence="3">Butters</strain>
        <tissue evidence="3">Head and leg muscle</tissue>
    </source>
</reference>
<dbReference type="SUPFAM" id="SSF103473">
    <property type="entry name" value="MFS general substrate transporter"/>
    <property type="match status" value="1"/>
</dbReference>
<proteinExistence type="inferred from homology"/>